<proteinExistence type="inferred from homology"/>
<dbReference type="GO" id="GO:0019843">
    <property type="term" value="F:rRNA binding"/>
    <property type="evidence" value="ECO:0007669"/>
    <property type="project" value="UniProtKB-UniRule"/>
</dbReference>
<dbReference type="RefSeq" id="WP_196815753.1">
    <property type="nucleotide sequence ID" value="NZ_CP012850.1"/>
</dbReference>
<accession>A0A654LZ46</accession>
<comment type="function">
    <text evidence="5">This protein binds to the 23S rRNA, and is important in its secondary structure. It is located near the subunit interface in the base of the L7/L12 stalk, and near the tRNA binding site of the peptidyltransferase center.</text>
</comment>
<dbReference type="InterPro" id="IPR019907">
    <property type="entry name" value="Ribosomal_uL6_arc"/>
</dbReference>
<keyword evidence="1 5" id="KW-0699">rRNA-binding</keyword>
<dbReference type="HAMAP" id="MF_01365_A">
    <property type="entry name" value="Ribosomal_uL6_A"/>
    <property type="match status" value="1"/>
</dbReference>
<evidence type="ECO:0000313" key="8">
    <source>
        <dbReference type="Proteomes" id="UP000058925"/>
    </source>
</evidence>
<evidence type="ECO:0000256" key="1">
    <source>
        <dbReference type="ARBA" id="ARBA00022730"/>
    </source>
</evidence>
<dbReference type="Proteomes" id="UP000058925">
    <property type="component" value="Chromosome"/>
</dbReference>
<reference evidence="8" key="1">
    <citation type="submission" date="2015-10" db="EMBL/GenBank/DDBJ databases">
        <title>Niche specialization of a soil ammonia-oxidizing archaeon, Candidatus Nitrosocosmicus oleophilus.</title>
        <authorList>
            <person name="Jung M.-Y."/>
            <person name="Rhee S.-K."/>
        </authorList>
    </citation>
    <scope>NUCLEOTIDE SEQUENCE [LARGE SCALE GENOMIC DNA]</scope>
    <source>
        <strain evidence="8">MY3</strain>
    </source>
</reference>
<keyword evidence="4 5" id="KW-0687">Ribonucleoprotein</keyword>
<feature type="domain" description="Large ribosomal subunit protein uL6 alpha-beta" evidence="6">
    <location>
        <begin position="14"/>
        <end position="82"/>
    </location>
</feature>
<dbReference type="GeneID" id="60422259"/>
<dbReference type="KEGG" id="taa:NMY3_02308"/>
<dbReference type="NCBIfam" id="TIGR03653">
    <property type="entry name" value="uL6_arch"/>
    <property type="match status" value="1"/>
</dbReference>
<dbReference type="InterPro" id="IPR000702">
    <property type="entry name" value="Ribosomal_uL6-like"/>
</dbReference>
<sequence>MSTKPEFYTNEIVIPEGVTINKDQNLITATGTNGKVQKDFTKIPAVIDISNEKITIRSYGNRKSDFALVNTVHSLIRNMIKGSTTGFTYKLKIVFAHFPISVKIKGHEVFIENFFGERSARVSKILGKETKVTVQGDDILITGPNIEHVSQTAANIESSTRIKNKDSRVFLDGVYIYSKA</sequence>
<name>A0A654LZ46_9ARCH</name>
<dbReference type="EMBL" id="CP012850">
    <property type="protein sequence ID" value="ALI36505.1"/>
    <property type="molecule type" value="Genomic_DNA"/>
</dbReference>
<dbReference type="AlphaFoldDB" id="A0A654LZ46"/>
<gene>
    <name evidence="7" type="primary">rplF</name>
    <name evidence="5" type="synonym">rpl6</name>
    <name evidence="7" type="ORF">NMY3_02308</name>
</gene>
<dbReference type="PANTHER" id="PTHR11655">
    <property type="entry name" value="60S/50S RIBOSOMAL PROTEIN L6/L9"/>
    <property type="match status" value="1"/>
</dbReference>
<dbReference type="GO" id="GO:0003735">
    <property type="term" value="F:structural constituent of ribosome"/>
    <property type="evidence" value="ECO:0007669"/>
    <property type="project" value="UniProtKB-UniRule"/>
</dbReference>
<organism evidence="7 8">
    <name type="scientific">Candidatus Nitrosocosmicus oleophilus</name>
    <dbReference type="NCBI Taxonomy" id="1353260"/>
    <lineage>
        <taxon>Archaea</taxon>
        <taxon>Nitrososphaerota</taxon>
        <taxon>Nitrososphaeria</taxon>
        <taxon>Nitrososphaerales</taxon>
        <taxon>Nitrososphaeraceae</taxon>
        <taxon>Candidatus Nitrosocosmicus</taxon>
    </lineage>
</organism>
<dbReference type="Pfam" id="PF00347">
    <property type="entry name" value="Ribosomal_L6"/>
    <property type="match status" value="2"/>
</dbReference>
<feature type="domain" description="Large ribosomal subunit protein uL6 alpha-beta" evidence="6">
    <location>
        <begin position="98"/>
        <end position="173"/>
    </location>
</feature>
<protein>
    <recommendedName>
        <fullName evidence="5">Large ribosomal subunit protein uL6</fullName>
    </recommendedName>
</protein>
<dbReference type="PIRSF" id="PIRSF002162">
    <property type="entry name" value="Ribosomal_L6"/>
    <property type="match status" value="1"/>
</dbReference>
<dbReference type="SUPFAM" id="SSF56053">
    <property type="entry name" value="Ribosomal protein L6"/>
    <property type="match status" value="2"/>
</dbReference>
<dbReference type="OrthoDB" id="7144at2157"/>
<evidence type="ECO:0000259" key="6">
    <source>
        <dbReference type="Pfam" id="PF00347"/>
    </source>
</evidence>
<dbReference type="GO" id="GO:0002181">
    <property type="term" value="P:cytoplasmic translation"/>
    <property type="evidence" value="ECO:0007669"/>
    <property type="project" value="TreeGrafter"/>
</dbReference>
<dbReference type="FunFam" id="3.90.930.12:FF:000008">
    <property type="entry name" value="50S ribosomal protein L6"/>
    <property type="match status" value="1"/>
</dbReference>
<dbReference type="GO" id="GO:0022625">
    <property type="term" value="C:cytosolic large ribosomal subunit"/>
    <property type="evidence" value="ECO:0007669"/>
    <property type="project" value="UniProtKB-UniRule"/>
</dbReference>
<evidence type="ECO:0000256" key="4">
    <source>
        <dbReference type="ARBA" id="ARBA00023274"/>
    </source>
</evidence>
<dbReference type="PANTHER" id="PTHR11655:SF16">
    <property type="entry name" value="60S RIBOSOMAL PROTEIN L9"/>
    <property type="match status" value="1"/>
</dbReference>
<dbReference type="Gene3D" id="3.90.930.12">
    <property type="entry name" value="Ribosomal protein L6, alpha-beta domain"/>
    <property type="match status" value="2"/>
</dbReference>
<evidence type="ECO:0000256" key="5">
    <source>
        <dbReference type="HAMAP-Rule" id="MF_01365"/>
    </source>
</evidence>
<evidence type="ECO:0000256" key="2">
    <source>
        <dbReference type="ARBA" id="ARBA00022884"/>
    </source>
</evidence>
<dbReference type="InterPro" id="IPR020040">
    <property type="entry name" value="Ribosomal_uL6_a/b-dom"/>
</dbReference>
<comment type="subunit">
    <text evidence="5">Part of the 50S ribosomal subunit.</text>
</comment>
<keyword evidence="3 5" id="KW-0689">Ribosomal protein</keyword>
<dbReference type="InterPro" id="IPR002359">
    <property type="entry name" value="Ribosomal_uL6_CS2"/>
</dbReference>
<evidence type="ECO:0000313" key="7">
    <source>
        <dbReference type="EMBL" id="ALI36505.1"/>
    </source>
</evidence>
<evidence type="ECO:0000256" key="3">
    <source>
        <dbReference type="ARBA" id="ARBA00022980"/>
    </source>
</evidence>
<dbReference type="InterPro" id="IPR036789">
    <property type="entry name" value="Ribosomal_uL6-like_a/b-dom_sf"/>
</dbReference>
<keyword evidence="8" id="KW-1185">Reference proteome</keyword>
<dbReference type="NCBIfam" id="NF004037">
    <property type="entry name" value="PRK05518.1"/>
    <property type="match status" value="1"/>
</dbReference>
<dbReference type="PROSITE" id="PS00700">
    <property type="entry name" value="RIBOSOMAL_L6_2"/>
    <property type="match status" value="1"/>
</dbReference>
<keyword evidence="2 5" id="KW-0694">RNA-binding</keyword>
<comment type="similarity">
    <text evidence="5">Belongs to the universal ribosomal protein uL6 family.</text>
</comment>